<dbReference type="AlphaFoldDB" id="A0A9N9WCS9"/>
<dbReference type="Proteomes" id="UP001153714">
    <property type="component" value="Chromosome 18"/>
</dbReference>
<sequence>MNTDFARGECRRAENATSSTEARSSGEGVQRAAPVRAPRPVVARRAPYQWTPATRSRSAFIHDGRVNGVRVERRRSAGGSGGVAHMREKMARRRDGKGRRAKSAGRTSVVMAVRRAA</sequence>
<protein>
    <submittedName>
        <fullName evidence="2">Uncharacterized protein</fullName>
    </submittedName>
</protein>
<dbReference type="OrthoDB" id="7436069at2759"/>
<reference evidence="2" key="2">
    <citation type="submission" date="2022-10" db="EMBL/GenBank/DDBJ databases">
        <authorList>
            <consortium name="ENA_rothamsted_submissions"/>
            <consortium name="culmorum"/>
            <person name="King R."/>
        </authorList>
    </citation>
    <scope>NUCLEOTIDE SEQUENCE</scope>
</reference>
<organism evidence="2 3">
    <name type="scientific">Diatraea saccharalis</name>
    <name type="common">sugarcane borer</name>
    <dbReference type="NCBI Taxonomy" id="40085"/>
    <lineage>
        <taxon>Eukaryota</taxon>
        <taxon>Metazoa</taxon>
        <taxon>Ecdysozoa</taxon>
        <taxon>Arthropoda</taxon>
        <taxon>Hexapoda</taxon>
        <taxon>Insecta</taxon>
        <taxon>Pterygota</taxon>
        <taxon>Neoptera</taxon>
        <taxon>Endopterygota</taxon>
        <taxon>Lepidoptera</taxon>
        <taxon>Glossata</taxon>
        <taxon>Ditrysia</taxon>
        <taxon>Pyraloidea</taxon>
        <taxon>Crambidae</taxon>
        <taxon>Crambinae</taxon>
        <taxon>Diatraea</taxon>
    </lineage>
</organism>
<accession>A0A9N9WCS9</accession>
<name>A0A9N9WCS9_9NEOP</name>
<feature type="region of interest" description="Disordered" evidence="1">
    <location>
        <begin position="1"/>
        <end position="40"/>
    </location>
</feature>
<reference evidence="2" key="1">
    <citation type="submission" date="2021-12" db="EMBL/GenBank/DDBJ databases">
        <authorList>
            <person name="King R."/>
        </authorList>
    </citation>
    <scope>NUCLEOTIDE SEQUENCE</scope>
</reference>
<keyword evidence="3" id="KW-1185">Reference proteome</keyword>
<gene>
    <name evidence="2" type="ORF">DIATSA_LOCUS5603</name>
</gene>
<evidence type="ECO:0000313" key="3">
    <source>
        <dbReference type="Proteomes" id="UP001153714"/>
    </source>
</evidence>
<evidence type="ECO:0000256" key="1">
    <source>
        <dbReference type="SAM" id="MobiDB-lite"/>
    </source>
</evidence>
<feature type="compositionally biased region" description="Low complexity" evidence="1">
    <location>
        <begin position="31"/>
        <end position="40"/>
    </location>
</feature>
<proteinExistence type="predicted"/>
<feature type="region of interest" description="Disordered" evidence="1">
    <location>
        <begin position="73"/>
        <end position="107"/>
    </location>
</feature>
<feature type="compositionally biased region" description="Basic residues" evidence="1">
    <location>
        <begin position="90"/>
        <end position="103"/>
    </location>
</feature>
<dbReference type="EMBL" id="OU893349">
    <property type="protein sequence ID" value="CAG9787741.1"/>
    <property type="molecule type" value="Genomic_DNA"/>
</dbReference>
<feature type="compositionally biased region" description="Basic and acidic residues" evidence="1">
    <location>
        <begin position="1"/>
        <end position="14"/>
    </location>
</feature>
<evidence type="ECO:0000313" key="2">
    <source>
        <dbReference type="EMBL" id="CAG9787741.1"/>
    </source>
</evidence>